<evidence type="ECO:0000256" key="1">
    <source>
        <dbReference type="SAM" id="MobiDB-lite"/>
    </source>
</evidence>
<comment type="caution">
    <text evidence="2">The sequence shown here is derived from an EMBL/GenBank/DDBJ whole genome shotgun (WGS) entry which is preliminary data.</text>
</comment>
<name>A0A4C1Y7U9_EUMVA</name>
<organism evidence="2 3">
    <name type="scientific">Eumeta variegata</name>
    <name type="common">Bagworm moth</name>
    <name type="synonym">Eumeta japonica</name>
    <dbReference type="NCBI Taxonomy" id="151549"/>
    <lineage>
        <taxon>Eukaryota</taxon>
        <taxon>Metazoa</taxon>
        <taxon>Ecdysozoa</taxon>
        <taxon>Arthropoda</taxon>
        <taxon>Hexapoda</taxon>
        <taxon>Insecta</taxon>
        <taxon>Pterygota</taxon>
        <taxon>Neoptera</taxon>
        <taxon>Endopterygota</taxon>
        <taxon>Lepidoptera</taxon>
        <taxon>Glossata</taxon>
        <taxon>Ditrysia</taxon>
        <taxon>Tineoidea</taxon>
        <taxon>Psychidae</taxon>
        <taxon>Oiketicinae</taxon>
        <taxon>Eumeta</taxon>
    </lineage>
</organism>
<keyword evidence="3" id="KW-1185">Reference proteome</keyword>
<gene>
    <name evidence="2" type="ORF">EVAR_98207_1</name>
</gene>
<dbReference type="EMBL" id="BGZK01001081">
    <property type="protein sequence ID" value="GBP70627.1"/>
    <property type="molecule type" value="Genomic_DNA"/>
</dbReference>
<feature type="region of interest" description="Disordered" evidence="1">
    <location>
        <begin position="1"/>
        <end position="20"/>
    </location>
</feature>
<evidence type="ECO:0000313" key="3">
    <source>
        <dbReference type="Proteomes" id="UP000299102"/>
    </source>
</evidence>
<sequence length="92" mass="10447">MLFKRRPPVESNELKERGTKPPARCMTVRREVPVTAGAVARVPEAAEHPSQRDDNKDTMWFSWVVVWHEPAGSPHAQSIFEGLPMSKKKIIN</sequence>
<dbReference type="Proteomes" id="UP000299102">
    <property type="component" value="Unassembled WGS sequence"/>
</dbReference>
<evidence type="ECO:0000313" key="2">
    <source>
        <dbReference type="EMBL" id="GBP70627.1"/>
    </source>
</evidence>
<proteinExistence type="predicted"/>
<reference evidence="2 3" key="1">
    <citation type="journal article" date="2019" name="Commun. Biol.">
        <title>The bagworm genome reveals a unique fibroin gene that provides high tensile strength.</title>
        <authorList>
            <person name="Kono N."/>
            <person name="Nakamura H."/>
            <person name="Ohtoshi R."/>
            <person name="Tomita M."/>
            <person name="Numata K."/>
            <person name="Arakawa K."/>
        </authorList>
    </citation>
    <scope>NUCLEOTIDE SEQUENCE [LARGE SCALE GENOMIC DNA]</scope>
</reference>
<dbReference type="AlphaFoldDB" id="A0A4C1Y7U9"/>
<protein>
    <submittedName>
        <fullName evidence="2">Uncharacterized protein</fullName>
    </submittedName>
</protein>
<accession>A0A4C1Y7U9</accession>